<dbReference type="SMART" id="SM00028">
    <property type="entry name" value="TPR"/>
    <property type="match status" value="2"/>
</dbReference>
<dbReference type="RefSeq" id="WP_377526006.1">
    <property type="nucleotide sequence ID" value="NZ_JBHTLD010000064.1"/>
</dbReference>
<proteinExistence type="predicted"/>
<sequence>MAQAQLKQSPDNAINILLNNYADFLELCVQQNTRQYDKLLAAQEKRLEKLEKLPNTDEWVNYATTEVRMQVAMSKLLFGNRLSAAWDFRKAFQAYSEAAKRSPEFIPYKKNLGVLQVLIGSVPDQYKWFLNIIGLRGSVRQGMQNLKAATTQRNPFHLEAQLLYVVLLHMTTPEKEQLALNQARSIAKANKDNLLATFVTMHLLKKSKQGEAALAVYNTKPVGSAYTLFPYLHHMAADLFLYRSDFENSIKENNIFLKQHQGKHYLKSANFKLYLAYALSDHAPQAAWYLQQVPQVGLAEVEEDKYAACYYEKQEQLIKPLMKARLFTDGGYFEEALEELSALQLNGATPPAVQAEYYYRKARILHGQDSLSQAILFYRQTLALCKGTDLYFAPNAALQLGYIYEALHQPQQAKAFYKQALSFKNHEYKNSIDAKAKLALSTM</sequence>
<name>A0ABW3SQI0_9BACT</name>
<dbReference type="Pfam" id="PF13181">
    <property type="entry name" value="TPR_8"/>
    <property type="match status" value="1"/>
</dbReference>
<accession>A0ABW3SQI0</accession>
<dbReference type="InterPro" id="IPR011990">
    <property type="entry name" value="TPR-like_helical_dom_sf"/>
</dbReference>
<evidence type="ECO:0000313" key="2">
    <source>
        <dbReference type="Proteomes" id="UP001597094"/>
    </source>
</evidence>
<protein>
    <submittedName>
        <fullName evidence="1">DUF3808 domain-containing protein</fullName>
    </submittedName>
</protein>
<keyword evidence="2" id="KW-1185">Reference proteome</keyword>
<gene>
    <name evidence="1" type="ORF">ACFQ2O_09030</name>
</gene>
<evidence type="ECO:0000313" key="1">
    <source>
        <dbReference type="EMBL" id="MFD1186346.1"/>
    </source>
</evidence>
<dbReference type="SUPFAM" id="SSF48452">
    <property type="entry name" value="TPR-like"/>
    <property type="match status" value="1"/>
</dbReference>
<dbReference type="InterPro" id="IPR019734">
    <property type="entry name" value="TPR_rpt"/>
</dbReference>
<dbReference type="Proteomes" id="UP001597094">
    <property type="component" value="Unassembled WGS sequence"/>
</dbReference>
<dbReference type="EMBL" id="JBHTLD010000064">
    <property type="protein sequence ID" value="MFD1186346.1"/>
    <property type="molecule type" value="Genomic_DNA"/>
</dbReference>
<organism evidence="1 2">
    <name type="scientific">Pontibacter rugosus</name>
    <dbReference type="NCBI Taxonomy" id="1745966"/>
    <lineage>
        <taxon>Bacteria</taxon>
        <taxon>Pseudomonadati</taxon>
        <taxon>Bacteroidota</taxon>
        <taxon>Cytophagia</taxon>
        <taxon>Cytophagales</taxon>
        <taxon>Hymenobacteraceae</taxon>
        <taxon>Pontibacter</taxon>
    </lineage>
</organism>
<comment type="caution">
    <text evidence="1">The sequence shown here is derived from an EMBL/GenBank/DDBJ whole genome shotgun (WGS) entry which is preliminary data.</text>
</comment>
<reference evidence="2" key="1">
    <citation type="journal article" date="2019" name="Int. J. Syst. Evol. Microbiol.">
        <title>The Global Catalogue of Microorganisms (GCM) 10K type strain sequencing project: providing services to taxonomists for standard genome sequencing and annotation.</title>
        <authorList>
            <consortium name="The Broad Institute Genomics Platform"/>
            <consortium name="The Broad Institute Genome Sequencing Center for Infectious Disease"/>
            <person name="Wu L."/>
            <person name="Ma J."/>
        </authorList>
    </citation>
    <scope>NUCLEOTIDE SEQUENCE [LARGE SCALE GENOMIC DNA]</scope>
    <source>
        <strain evidence="2">JCM 31319</strain>
    </source>
</reference>
<dbReference type="Gene3D" id="1.25.40.10">
    <property type="entry name" value="Tetratricopeptide repeat domain"/>
    <property type="match status" value="1"/>
</dbReference>